<dbReference type="Pfam" id="PF00929">
    <property type="entry name" value="RNase_T"/>
    <property type="match status" value="1"/>
</dbReference>
<protein>
    <submittedName>
        <fullName evidence="2">DNA polymerase-3 subunit epsilon</fullName>
    </submittedName>
</protein>
<dbReference type="SUPFAM" id="SSF53098">
    <property type="entry name" value="Ribonuclease H-like"/>
    <property type="match status" value="1"/>
</dbReference>
<feature type="domain" description="Exonuclease" evidence="1">
    <location>
        <begin position="37"/>
        <end position="201"/>
    </location>
</feature>
<gene>
    <name evidence="2" type="ORF">SAMN06296065_10384</name>
</gene>
<dbReference type="PANTHER" id="PTHR30231:SF37">
    <property type="entry name" value="EXODEOXYRIBONUCLEASE 10"/>
    <property type="match status" value="1"/>
</dbReference>
<dbReference type="Proteomes" id="UP001157910">
    <property type="component" value="Unassembled WGS sequence"/>
</dbReference>
<evidence type="ECO:0000313" key="2">
    <source>
        <dbReference type="EMBL" id="SMP60417.1"/>
    </source>
</evidence>
<reference evidence="2 3" key="1">
    <citation type="submission" date="2017-05" db="EMBL/GenBank/DDBJ databases">
        <authorList>
            <person name="Varghese N."/>
            <person name="Submissions S."/>
        </authorList>
    </citation>
    <scope>NUCLEOTIDE SEQUENCE [LARGE SCALE GENOMIC DNA]</scope>
    <source>
        <strain evidence="2 3">SM16</strain>
    </source>
</reference>
<name>A0ABY1Q799_9SPHN</name>
<proteinExistence type="predicted"/>
<dbReference type="InterPro" id="IPR036397">
    <property type="entry name" value="RNaseH_sf"/>
</dbReference>
<dbReference type="CDD" id="cd06127">
    <property type="entry name" value="DEDDh"/>
    <property type="match status" value="1"/>
</dbReference>
<dbReference type="SMART" id="SM00479">
    <property type="entry name" value="EXOIII"/>
    <property type="match status" value="1"/>
</dbReference>
<dbReference type="InterPro" id="IPR012337">
    <property type="entry name" value="RNaseH-like_sf"/>
</dbReference>
<dbReference type="EMBL" id="FXUI01000003">
    <property type="protein sequence ID" value="SMP60417.1"/>
    <property type="molecule type" value="Genomic_DNA"/>
</dbReference>
<sequence length="295" mass="33324">MRQDQMIWALESSGDFKVLRRLKSEAKSDLVPTNARRAIFLDVETTGLNPDHDEIIELAMVPFYYSEQDEVVHVGEAFTGLRQPSSTIPAEVTKITGITDEMVAGQAIDPNVVAEFAGRSLIIAHNAAFDRPFIERFCPMTQQNPWACSMSEIGWNDEGYESSKLAFLALSSGFFYDRHRAESDCRAAIELLSRKLPISGQGALSQLLASARRTSFRCWAEDAPFETKDVLKERGYRWNGEANGLPRAWWKDIGEAELEGEKSFLRSEVYRSDKAIRTAKITAQNRYSRRIIPCD</sequence>
<dbReference type="InterPro" id="IPR013520">
    <property type="entry name" value="Ribonucl_H"/>
</dbReference>
<dbReference type="Gene3D" id="3.30.420.10">
    <property type="entry name" value="Ribonuclease H-like superfamily/Ribonuclease H"/>
    <property type="match status" value="1"/>
</dbReference>
<evidence type="ECO:0000313" key="3">
    <source>
        <dbReference type="Proteomes" id="UP001157910"/>
    </source>
</evidence>
<dbReference type="PANTHER" id="PTHR30231">
    <property type="entry name" value="DNA POLYMERASE III SUBUNIT EPSILON"/>
    <property type="match status" value="1"/>
</dbReference>
<evidence type="ECO:0000259" key="1">
    <source>
        <dbReference type="SMART" id="SM00479"/>
    </source>
</evidence>
<dbReference type="RefSeq" id="WP_379511588.1">
    <property type="nucleotide sequence ID" value="NZ_JBHSVT010000001.1"/>
</dbReference>
<organism evidence="2 3">
    <name type="scientific">Novosphingobium panipatense</name>
    <dbReference type="NCBI Taxonomy" id="428991"/>
    <lineage>
        <taxon>Bacteria</taxon>
        <taxon>Pseudomonadati</taxon>
        <taxon>Pseudomonadota</taxon>
        <taxon>Alphaproteobacteria</taxon>
        <taxon>Sphingomonadales</taxon>
        <taxon>Sphingomonadaceae</taxon>
        <taxon>Novosphingobium</taxon>
    </lineage>
</organism>
<keyword evidence="3" id="KW-1185">Reference proteome</keyword>
<accession>A0ABY1Q799</accession>
<dbReference type="NCBIfam" id="NF006615">
    <property type="entry name" value="PRK09182.1"/>
    <property type="match status" value="1"/>
</dbReference>
<comment type="caution">
    <text evidence="2">The sequence shown here is derived from an EMBL/GenBank/DDBJ whole genome shotgun (WGS) entry which is preliminary data.</text>
</comment>